<feature type="domain" description="O-methyltransferase C-terminal" evidence="4">
    <location>
        <begin position="240"/>
        <end position="378"/>
    </location>
</feature>
<keyword evidence="3" id="KW-0949">S-adenosyl-L-methionine</keyword>
<evidence type="ECO:0000313" key="5">
    <source>
        <dbReference type="EMBL" id="PPQ73075.1"/>
    </source>
</evidence>
<name>A0A409W3M0_9AGAR</name>
<dbReference type="GO" id="GO:0008171">
    <property type="term" value="F:O-methyltransferase activity"/>
    <property type="evidence" value="ECO:0007669"/>
    <property type="project" value="InterPro"/>
</dbReference>
<comment type="caution">
    <text evidence="5">The sequence shown here is derived from an EMBL/GenBank/DDBJ whole genome shotgun (WGS) entry which is preliminary data.</text>
</comment>
<dbReference type="Gene3D" id="1.10.10.10">
    <property type="entry name" value="Winged helix-like DNA-binding domain superfamily/Winged helix DNA-binding domain"/>
    <property type="match status" value="1"/>
</dbReference>
<dbReference type="InterPro" id="IPR029063">
    <property type="entry name" value="SAM-dependent_MTases_sf"/>
</dbReference>
<sequence>MTARAQVESLLAIINRSALDALDEYEKHGKAVPVPDSLDKHPLDDAEDKLLLKKIVSKLEGACEQLCTTLAPPTHTVMNRAQDFGWACLRVAVQQKFADAMKRHPNGLHVNALSKEVNVHPMKLASVLRVLAAKHCFREVSPDVFANNRLSLTLLSDHPMSALVDLITTEGQKPASALSDYLVDPEYGQSLKETEAVFQYSNNVMGITFYDWLQHKVSPSTSAFRALPYMTMKEDARLATSHDERKVMMKAMTSMNEVQGALFALQGICDVGSGAGNFSRAILEKYPGIQVTQFDLPRTIAVAKQLWKSDFSGRVIFIDGDFFKEVPAQGCDIYYLRNIIHNWIDEKALTILKSVRASMAPNSRVLIHDHVLRHMDRRSPQDFASDSDGLDKAPEPLLPNYGAGSIRLYHQDLQMMMAYNARERTTAEVVQIA</sequence>
<dbReference type="Pfam" id="PF00891">
    <property type="entry name" value="Methyltransf_2"/>
    <property type="match status" value="1"/>
</dbReference>
<reference evidence="5 6" key="1">
    <citation type="journal article" date="2018" name="Evol. Lett.">
        <title>Horizontal gene cluster transfer increased hallucinogenic mushroom diversity.</title>
        <authorList>
            <person name="Reynolds H.T."/>
            <person name="Vijayakumar V."/>
            <person name="Gluck-Thaler E."/>
            <person name="Korotkin H.B."/>
            <person name="Matheny P.B."/>
            <person name="Slot J.C."/>
        </authorList>
    </citation>
    <scope>NUCLEOTIDE SEQUENCE [LARGE SCALE GENOMIC DNA]</scope>
    <source>
        <strain evidence="5 6">SRW20</strain>
    </source>
</reference>
<proteinExistence type="predicted"/>
<dbReference type="GO" id="GO:0032259">
    <property type="term" value="P:methylation"/>
    <property type="evidence" value="ECO:0007669"/>
    <property type="project" value="UniProtKB-KW"/>
</dbReference>
<evidence type="ECO:0000256" key="3">
    <source>
        <dbReference type="ARBA" id="ARBA00022691"/>
    </source>
</evidence>
<dbReference type="InterPro" id="IPR036388">
    <property type="entry name" value="WH-like_DNA-bd_sf"/>
</dbReference>
<keyword evidence="2" id="KW-0808">Transferase</keyword>
<dbReference type="InParanoid" id="A0A409W3M0"/>
<accession>A0A409W3M0</accession>
<dbReference type="Proteomes" id="UP000284706">
    <property type="component" value="Unassembled WGS sequence"/>
</dbReference>
<evidence type="ECO:0000256" key="2">
    <source>
        <dbReference type="ARBA" id="ARBA00022679"/>
    </source>
</evidence>
<evidence type="ECO:0000256" key="1">
    <source>
        <dbReference type="ARBA" id="ARBA00022603"/>
    </source>
</evidence>
<dbReference type="AlphaFoldDB" id="A0A409W3M0"/>
<dbReference type="PROSITE" id="PS51683">
    <property type="entry name" value="SAM_OMT_II"/>
    <property type="match status" value="1"/>
</dbReference>
<protein>
    <recommendedName>
        <fullName evidence="4">O-methyltransferase C-terminal domain-containing protein</fullName>
    </recommendedName>
</protein>
<keyword evidence="1" id="KW-0489">Methyltransferase</keyword>
<dbReference type="InterPro" id="IPR016461">
    <property type="entry name" value="COMT-like"/>
</dbReference>
<dbReference type="InterPro" id="IPR036390">
    <property type="entry name" value="WH_DNA-bd_sf"/>
</dbReference>
<dbReference type="Gene3D" id="3.40.50.150">
    <property type="entry name" value="Vaccinia Virus protein VP39"/>
    <property type="match status" value="1"/>
</dbReference>
<dbReference type="SUPFAM" id="SSF53335">
    <property type="entry name" value="S-adenosyl-L-methionine-dependent methyltransferases"/>
    <property type="match status" value="1"/>
</dbReference>
<dbReference type="SUPFAM" id="SSF46785">
    <property type="entry name" value="Winged helix' DNA-binding domain"/>
    <property type="match status" value="1"/>
</dbReference>
<evidence type="ECO:0000259" key="4">
    <source>
        <dbReference type="Pfam" id="PF00891"/>
    </source>
</evidence>
<dbReference type="InterPro" id="IPR001077">
    <property type="entry name" value="COMT_C"/>
</dbReference>
<keyword evidence="6" id="KW-1185">Reference proteome</keyword>
<dbReference type="CDD" id="cd02440">
    <property type="entry name" value="AdoMet_MTases"/>
    <property type="match status" value="1"/>
</dbReference>
<dbReference type="PANTHER" id="PTHR43712:SF2">
    <property type="entry name" value="O-METHYLTRANSFERASE CICE"/>
    <property type="match status" value="1"/>
</dbReference>
<dbReference type="PANTHER" id="PTHR43712">
    <property type="entry name" value="PUTATIVE (AFU_ORTHOLOGUE AFUA_4G14580)-RELATED"/>
    <property type="match status" value="1"/>
</dbReference>
<organism evidence="5 6">
    <name type="scientific">Gymnopilus dilepis</name>
    <dbReference type="NCBI Taxonomy" id="231916"/>
    <lineage>
        <taxon>Eukaryota</taxon>
        <taxon>Fungi</taxon>
        <taxon>Dikarya</taxon>
        <taxon>Basidiomycota</taxon>
        <taxon>Agaricomycotina</taxon>
        <taxon>Agaricomycetes</taxon>
        <taxon>Agaricomycetidae</taxon>
        <taxon>Agaricales</taxon>
        <taxon>Agaricineae</taxon>
        <taxon>Hymenogastraceae</taxon>
        <taxon>Gymnopilus</taxon>
    </lineage>
</organism>
<dbReference type="OrthoDB" id="2410195at2759"/>
<dbReference type="EMBL" id="NHYE01005424">
    <property type="protein sequence ID" value="PPQ73075.1"/>
    <property type="molecule type" value="Genomic_DNA"/>
</dbReference>
<evidence type="ECO:0000313" key="6">
    <source>
        <dbReference type="Proteomes" id="UP000284706"/>
    </source>
</evidence>
<gene>
    <name evidence="5" type="ORF">CVT26_014641</name>
</gene>